<name>A0A5C6AJ20_9BACT</name>
<gene>
    <name evidence="3" type="ORF">Pla108_00990</name>
</gene>
<feature type="transmembrane region" description="Helical" evidence="2">
    <location>
        <begin position="207"/>
        <end position="230"/>
    </location>
</feature>
<sequence>MTSSTRTGRRRRMLHDGAATPSAPLVDDENSGGAKVRYTPPTDSASFAVGSRVLPRSPLALGGMVAGLLAVTALLGWADGIGASASGVGASAAQLLQVSRPGSVAAWWETGLWLAVGGQCVLLFGMRRHRTNDLGGSYRWWLFAAATAIGMSISSATHANQVVASELAALTGFSPLAGDLLWRIVPGGLIVAAVAVVALLEVRECSAATAFAASAGGATVVSLAATAGVVPAAAPWLAPGVLGPIATTAAAVLALASLMAYSRRIVRETLGEVTAPVVKKAAAPTRKVANSHATEADDADETTKKQNRAVTLSTETEDPAPAPSSAMKKTQRETSRPKLAEETTDSSRWVSGAEGYHEEYDDEGGPEVRKRTKAERKKLRREKERRAA</sequence>
<dbReference type="AlphaFoldDB" id="A0A5C6AJ20"/>
<feature type="transmembrane region" description="Helical" evidence="2">
    <location>
        <begin position="236"/>
        <end position="261"/>
    </location>
</feature>
<feature type="compositionally biased region" description="Basic residues" evidence="1">
    <location>
        <begin position="370"/>
        <end position="380"/>
    </location>
</feature>
<reference evidence="3 4" key="1">
    <citation type="submission" date="2019-02" db="EMBL/GenBank/DDBJ databases">
        <title>Deep-cultivation of Planctomycetes and their phenomic and genomic characterization uncovers novel biology.</title>
        <authorList>
            <person name="Wiegand S."/>
            <person name="Jogler M."/>
            <person name="Boedeker C."/>
            <person name="Pinto D."/>
            <person name="Vollmers J."/>
            <person name="Rivas-Marin E."/>
            <person name="Kohn T."/>
            <person name="Peeters S.H."/>
            <person name="Heuer A."/>
            <person name="Rast P."/>
            <person name="Oberbeckmann S."/>
            <person name="Bunk B."/>
            <person name="Jeske O."/>
            <person name="Meyerdierks A."/>
            <person name="Storesund J.E."/>
            <person name="Kallscheuer N."/>
            <person name="Luecker S."/>
            <person name="Lage O.M."/>
            <person name="Pohl T."/>
            <person name="Merkel B.J."/>
            <person name="Hornburger P."/>
            <person name="Mueller R.-W."/>
            <person name="Bruemmer F."/>
            <person name="Labrenz M."/>
            <person name="Spormann A.M."/>
            <person name="Op Den Camp H."/>
            <person name="Overmann J."/>
            <person name="Amann R."/>
            <person name="Jetten M.S.M."/>
            <person name="Mascher T."/>
            <person name="Medema M.H."/>
            <person name="Devos D.P."/>
            <person name="Kaster A.-K."/>
            <person name="Ovreas L."/>
            <person name="Rohde M."/>
            <person name="Galperin M.Y."/>
            <person name="Jogler C."/>
        </authorList>
    </citation>
    <scope>NUCLEOTIDE SEQUENCE [LARGE SCALE GENOMIC DNA]</scope>
    <source>
        <strain evidence="3 4">Pla108</strain>
    </source>
</reference>
<evidence type="ECO:0000313" key="4">
    <source>
        <dbReference type="Proteomes" id="UP000317421"/>
    </source>
</evidence>
<evidence type="ECO:0000313" key="3">
    <source>
        <dbReference type="EMBL" id="TWT99165.1"/>
    </source>
</evidence>
<keyword evidence="4" id="KW-1185">Reference proteome</keyword>
<keyword evidence="2" id="KW-0472">Membrane</keyword>
<dbReference type="Proteomes" id="UP000317421">
    <property type="component" value="Unassembled WGS sequence"/>
</dbReference>
<feature type="compositionally biased region" description="Basic and acidic residues" evidence="1">
    <location>
        <begin position="330"/>
        <end position="341"/>
    </location>
</feature>
<feature type="region of interest" description="Disordered" evidence="1">
    <location>
        <begin position="1"/>
        <end position="33"/>
    </location>
</feature>
<feature type="transmembrane region" description="Helical" evidence="2">
    <location>
        <begin position="138"/>
        <end position="160"/>
    </location>
</feature>
<comment type="caution">
    <text evidence="3">The sequence shown here is derived from an EMBL/GenBank/DDBJ whole genome shotgun (WGS) entry which is preliminary data.</text>
</comment>
<organism evidence="3 4">
    <name type="scientific">Botrimarina colliarenosi</name>
    <dbReference type="NCBI Taxonomy" id="2528001"/>
    <lineage>
        <taxon>Bacteria</taxon>
        <taxon>Pseudomonadati</taxon>
        <taxon>Planctomycetota</taxon>
        <taxon>Planctomycetia</taxon>
        <taxon>Pirellulales</taxon>
        <taxon>Lacipirellulaceae</taxon>
        <taxon>Botrimarina</taxon>
    </lineage>
</organism>
<evidence type="ECO:0000256" key="1">
    <source>
        <dbReference type="SAM" id="MobiDB-lite"/>
    </source>
</evidence>
<keyword evidence="2" id="KW-1133">Transmembrane helix</keyword>
<feature type="region of interest" description="Disordered" evidence="1">
    <location>
        <begin position="281"/>
        <end position="388"/>
    </location>
</feature>
<feature type="transmembrane region" description="Helical" evidence="2">
    <location>
        <begin position="105"/>
        <end position="126"/>
    </location>
</feature>
<proteinExistence type="predicted"/>
<feature type="transmembrane region" description="Helical" evidence="2">
    <location>
        <begin position="59"/>
        <end position="78"/>
    </location>
</feature>
<evidence type="ECO:0000256" key="2">
    <source>
        <dbReference type="SAM" id="Phobius"/>
    </source>
</evidence>
<dbReference type="OrthoDB" id="292914at2"/>
<dbReference type="EMBL" id="SJPR01000001">
    <property type="protein sequence ID" value="TWT99165.1"/>
    <property type="molecule type" value="Genomic_DNA"/>
</dbReference>
<accession>A0A5C6AJ20</accession>
<feature type="transmembrane region" description="Helical" evidence="2">
    <location>
        <begin position="180"/>
        <end position="200"/>
    </location>
</feature>
<dbReference type="RefSeq" id="WP_146441419.1">
    <property type="nucleotide sequence ID" value="NZ_SJPR01000001.1"/>
</dbReference>
<keyword evidence="2" id="KW-0812">Transmembrane</keyword>
<protein>
    <submittedName>
        <fullName evidence="3">Uncharacterized protein</fullName>
    </submittedName>
</protein>